<gene>
    <name evidence="1" type="ORF">ODU72_05835</name>
</gene>
<dbReference type="EMBL" id="JAOTGY010000009">
    <property type="protein sequence ID" value="MDB6258194.1"/>
    <property type="molecule type" value="Genomic_DNA"/>
</dbReference>
<proteinExistence type="predicted"/>
<reference evidence="1" key="1">
    <citation type="journal article" date="2022" name="Microorganisms">
        <title>Antibiotic Susceptibility, Resistance Gene Determinants and Corresponding Genomic Regions in Lactobacillus amylovorus Isolates Derived from Wild Boars and Domestic Pigs.</title>
        <authorList>
            <person name="Moravkova M."/>
            <person name="Kostovova I."/>
            <person name="Kavanova K."/>
            <person name="Pechar R."/>
            <person name="Stanek S."/>
            <person name="Brychta A."/>
            <person name="Zeman M."/>
            <person name="Kubasova T."/>
        </authorList>
    </citation>
    <scope>NUCLEOTIDE SEQUENCE</scope>
    <source>
        <strain evidence="1">M490A</strain>
    </source>
</reference>
<reference evidence="1" key="2">
    <citation type="submission" date="2022-10" db="EMBL/GenBank/DDBJ databases">
        <authorList>
            <person name="Kostovova I."/>
            <person name="Moravkova M."/>
            <person name="Pechar R."/>
        </authorList>
    </citation>
    <scope>NUCLEOTIDE SEQUENCE</scope>
    <source>
        <strain evidence="1">M490A</strain>
    </source>
</reference>
<dbReference type="AlphaFoldDB" id="A0A9X3W515"/>
<organism evidence="1 2">
    <name type="scientific">Lactobacillus amylovorus</name>
    <dbReference type="NCBI Taxonomy" id="1604"/>
    <lineage>
        <taxon>Bacteria</taxon>
        <taxon>Bacillati</taxon>
        <taxon>Bacillota</taxon>
        <taxon>Bacilli</taxon>
        <taxon>Lactobacillales</taxon>
        <taxon>Lactobacillaceae</taxon>
        <taxon>Lactobacillus</taxon>
    </lineage>
</organism>
<comment type="caution">
    <text evidence="1">The sequence shown here is derived from an EMBL/GenBank/DDBJ whole genome shotgun (WGS) entry which is preliminary data.</text>
</comment>
<dbReference type="Proteomes" id="UP001141981">
    <property type="component" value="Unassembled WGS sequence"/>
</dbReference>
<sequence>MKELEIPYSNWYNFDDFDIKKRISKIAHGTKPTSEELQGFAFWLYKDPTQWFKFYFPNEKATYKFIKETYKDEVNSIFTDCKKQKEFQQRLTLFTKTNIRNGINHHSIKTTELTYIIIGLLNFKVQDEIQLGKRNNKIDLQEYATSWIDKNLYSNSPLVKQLTIQLRSTLDLDHSNKKELRQIALRGLISAL</sequence>
<evidence type="ECO:0000313" key="2">
    <source>
        <dbReference type="Proteomes" id="UP001141981"/>
    </source>
</evidence>
<protein>
    <submittedName>
        <fullName evidence="1">Uncharacterized protein</fullName>
    </submittedName>
</protein>
<accession>A0A9X3W515</accession>
<name>A0A9X3W515_LACAM</name>
<dbReference type="RefSeq" id="WP_271880812.1">
    <property type="nucleotide sequence ID" value="NZ_JAOTGY010000009.1"/>
</dbReference>
<evidence type="ECO:0000313" key="1">
    <source>
        <dbReference type="EMBL" id="MDB6258194.1"/>
    </source>
</evidence>